<reference evidence="1" key="1">
    <citation type="journal article" date="2023" name="bioRxiv">
        <title>Improved chromosome-level genome assembly for marigold (Tagetes erecta).</title>
        <authorList>
            <person name="Jiang F."/>
            <person name="Yuan L."/>
            <person name="Wang S."/>
            <person name="Wang H."/>
            <person name="Xu D."/>
            <person name="Wang A."/>
            <person name="Fan W."/>
        </authorList>
    </citation>
    <scope>NUCLEOTIDE SEQUENCE</scope>
    <source>
        <strain evidence="1">WSJ</strain>
        <tissue evidence="1">Leaf</tissue>
    </source>
</reference>
<evidence type="ECO:0000313" key="2">
    <source>
        <dbReference type="Proteomes" id="UP001229421"/>
    </source>
</evidence>
<comment type="caution">
    <text evidence="1">The sequence shown here is derived from an EMBL/GenBank/DDBJ whole genome shotgun (WGS) entry which is preliminary data.</text>
</comment>
<dbReference type="AlphaFoldDB" id="A0AAD8K273"/>
<dbReference type="Proteomes" id="UP001229421">
    <property type="component" value="Unassembled WGS sequence"/>
</dbReference>
<gene>
    <name evidence="1" type="ORF">QVD17_30623</name>
</gene>
<accession>A0AAD8K273</accession>
<protein>
    <submittedName>
        <fullName evidence="1">Uncharacterized protein</fullName>
    </submittedName>
</protein>
<proteinExistence type="predicted"/>
<organism evidence="1 2">
    <name type="scientific">Tagetes erecta</name>
    <name type="common">African marigold</name>
    <dbReference type="NCBI Taxonomy" id="13708"/>
    <lineage>
        <taxon>Eukaryota</taxon>
        <taxon>Viridiplantae</taxon>
        <taxon>Streptophyta</taxon>
        <taxon>Embryophyta</taxon>
        <taxon>Tracheophyta</taxon>
        <taxon>Spermatophyta</taxon>
        <taxon>Magnoliopsida</taxon>
        <taxon>eudicotyledons</taxon>
        <taxon>Gunneridae</taxon>
        <taxon>Pentapetalae</taxon>
        <taxon>asterids</taxon>
        <taxon>campanulids</taxon>
        <taxon>Asterales</taxon>
        <taxon>Asteraceae</taxon>
        <taxon>Asteroideae</taxon>
        <taxon>Heliantheae alliance</taxon>
        <taxon>Tageteae</taxon>
        <taxon>Tagetes</taxon>
    </lineage>
</organism>
<name>A0AAD8K273_TARER</name>
<keyword evidence="2" id="KW-1185">Reference proteome</keyword>
<evidence type="ECO:0000313" key="1">
    <source>
        <dbReference type="EMBL" id="KAK1414862.1"/>
    </source>
</evidence>
<dbReference type="EMBL" id="JAUHHV010000008">
    <property type="protein sequence ID" value="KAK1414862.1"/>
    <property type="molecule type" value="Genomic_DNA"/>
</dbReference>
<sequence>MSSTSSPVAFVRCFRRILFCRDRQVSVYCTVLPNSQTHQPVVHNDVHHLVHVVYQTLVSLDMIHVGIFGVKVEGFD</sequence>